<sequence length="315" mass="33655">MHQSRRVVVTGIGVCTPIGLTVETFWRNLLSGVSGLSVAPDIFHFLPSKVVGLIKETNLEWVKTETERYLEGSGSGLIDWKHFSRASLWAVLAAKQALLQAGFHPSSHKNPIGNRAGVHFGSGMDGILEIMDTASGISGGIYKAIGPHALTRSLANMPAGIISRLWGMRGPCMAGNTACATGLHAIGDAFRLIQHGEADLVVAGGCEAPINPWAVAAFSRIRALSTRFNDQPTLASRPFDVQRNGFVISEGAGAMVLQAWPPPDDLAAYCRADGCAPTPIAEIIGYGRSGKNHRASYLSLFEMYLVDKDAVNCSR</sequence>
<dbReference type="GO" id="GO:0004315">
    <property type="term" value="F:3-oxoacyl-[acyl-carrier-protein] synthase activity"/>
    <property type="evidence" value="ECO:0007669"/>
    <property type="project" value="UniProtKB-EC"/>
</dbReference>
<evidence type="ECO:0000259" key="3">
    <source>
        <dbReference type="PROSITE" id="PS52004"/>
    </source>
</evidence>
<dbReference type="PANTHER" id="PTHR11712">
    <property type="entry name" value="POLYKETIDE SYNTHASE-RELATED"/>
    <property type="match status" value="1"/>
</dbReference>
<evidence type="ECO:0000313" key="4">
    <source>
        <dbReference type="EMBL" id="TPP63217.1"/>
    </source>
</evidence>
<keyword evidence="5" id="KW-1185">Reference proteome</keyword>
<dbReference type="PROSITE" id="PS52004">
    <property type="entry name" value="KS3_2"/>
    <property type="match status" value="1"/>
</dbReference>
<dbReference type="InterPro" id="IPR020841">
    <property type="entry name" value="PKS_Beta-ketoAc_synthase_dom"/>
</dbReference>
<protein>
    <recommendedName>
        <fullName evidence="1">beta-ketoacyl-[acyl-carrier-protein] synthase I</fullName>
        <ecNumber evidence="1">2.3.1.41</ecNumber>
    </recommendedName>
</protein>
<name>A0A504YYM2_FASGI</name>
<dbReference type="SUPFAM" id="SSF53901">
    <property type="entry name" value="Thiolase-like"/>
    <property type="match status" value="1"/>
</dbReference>
<dbReference type="STRING" id="46835.A0A504YYM2"/>
<dbReference type="GO" id="GO:0005739">
    <property type="term" value="C:mitochondrion"/>
    <property type="evidence" value="ECO:0007669"/>
    <property type="project" value="TreeGrafter"/>
</dbReference>
<dbReference type="InterPro" id="IPR000794">
    <property type="entry name" value="Beta-ketoacyl_synthase"/>
</dbReference>
<proteinExistence type="predicted"/>
<comment type="caution">
    <text evidence="4">The sequence shown here is derived from an EMBL/GenBank/DDBJ whole genome shotgun (WGS) entry which is preliminary data.</text>
</comment>
<dbReference type="PANTHER" id="PTHR11712:SF336">
    <property type="entry name" value="3-OXOACYL-[ACYL-CARRIER-PROTEIN] SYNTHASE, MITOCHONDRIAL"/>
    <property type="match status" value="1"/>
</dbReference>
<reference evidence="4 5" key="1">
    <citation type="submission" date="2019-04" db="EMBL/GenBank/DDBJ databases">
        <title>Annotation for the trematode Fasciola gigantica.</title>
        <authorList>
            <person name="Choi Y.-J."/>
        </authorList>
    </citation>
    <scope>NUCLEOTIDE SEQUENCE [LARGE SCALE GENOMIC DNA]</scope>
    <source>
        <strain evidence="4">Uganda_cow_1</strain>
    </source>
</reference>
<dbReference type="EMBL" id="SUNJ01005926">
    <property type="protein sequence ID" value="TPP63217.1"/>
    <property type="molecule type" value="Genomic_DNA"/>
</dbReference>
<keyword evidence="2" id="KW-0808">Transferase</keyword>
<dbReference type="AlphaFoldDB" id="A0A504YYM2"/>
<dbReference type="Gene3D" id="3.40.47.10">
    <property type="match status" value="1"/>
</dbReference>
<dbReference type="SMART" id="SM00825">
    <property type="entry name" value="PKS_KS"/>
    <property type="match status" value="1"/>
</dbReference>
<dbReference type="OrthoDB" id="5334845at2759"/>
<feature type="domain" description="Ketosynthase family 3 (KS3)" evidence="3">
    <location>
        <begin position="4"/>
        <end position="315"/>
    </location>
</feature>
<dbReference type="Proteomes" id="UP000316759">
    <property type="component" value="Unassembled WGS sequence"/>
</dbReference>
<accession>A0A504YYM2</accession>
<evidence type="ECO:0000256" key="2">
    <source>
        <dbReference type="ARBA" id="ARBA00022679"/>
    </source>
</evidence>
<evidence type="ECO:0000313" key="5">
    <source>
        <dbReference type="Proteomes" id="UP000316759"/>
    </source>
</evidence>
<dbReference type="InterPro" id="IPR016039">
    <property type="entry name" value="Thiolase-like"/>
</dbReference>
<dbReference type="InterPro" id="IPR014030">
    <property type="entry name" value="Ketoacyl_synth_N"/>
</dbReference>
<organism evidence="4 5">
    <name type="scientific">Fasciola gigantica</name>
    <name type="common">Giant liver fluke</name>
    <dbReference type="NCBI Taxonomy" id="46835"/>
    <lineage>
        <taxon>Eukaryota</taxon>
        <taxon>Metazoa</taxon>
        <taxon>Spiralia</taxon>
        <taxon>Lophotrochozoa</taxon>
        <taxon>Platyhelminthes</taxon>
        <taxon>Trematoda</taxon>
        <taxon>Digenea</taxon>
        <taxon>Plagiorchiida</taxon>
        <taxon>Echinostomata</taxon>
        <taxon>Echinostomatoidea</taxon>
        <taxon>Fasciolidae</taxon>
        <taxon>Fasciola</taxon>
    </lineage>
</organism>
<dbReference type="Pfam" id="PF00109">
    <property type="entry name" value="ketoacyl-synt"/>
    <property type="match status" value="1"/>
</dbReference>
<gene>
    <name evidence="4" type="ORF">FGIG_02756</name>
</gene>
<dbReference type="EC" id="2.3.1.41" evidence="1"/>
<dbReference type="GO" id="GO:0006633">
    <property type="term" value="P:fatty acid biosynthetic process"/>
    <property type="evidence" value="ECO:0007669"/>
    <property type="project" value="TreeGrafter"/>
</dbReference>
<evidence type="ECO:0000256" key="1">
    <source>
        <dbReference type="ARBA" id="ARBA00013191"/>
    </source>
</evidence>